<dbReference type="EMBL" id="JALJOR010000008">
    <property type="protein sequence ID" value="KAK9812912.1"/>
    <property type="molecule type" value="Genomic_DNA"/>
</dbReference>
<evidence type="ECO:0000259" key="2">
    <source>
        <dbReference type="SMART" id="SM00875"/>
    </source>
</evidence>
<dbReference type="PANTHER" id="PTHR46336">
    <property type="entry name" value="OS02G0260700 PROTEIN"/>
    <property type="match status" value="1"/>
</dbReference>
<dbReference type="Proteomes" id="UP001489004">
    <property type="component" value="Unassembled WGS sequence"/>
</dbReference>
<reference evidence="3 4" key="1">
    <citation type="journal article" date="2024" name="Nat. Commun.">
        <title>Phylogenomics reveals the evolutionary origins of lichenization in chlorophyte algae.</title>
        <authorList>
            <person name="Puginier C."/>
            <person name="Libourel C."/>
            <person name="Otte J."/>
            <person name="Skaloud P."/>
            <person name="Haon M."/>
            <person name="Grisel S."/>
            <person name="Petersen M."/>
            <person name="Berrin J.G."/>
            <person name="Delaux P.M."/>
            <person name="Dal Grande F."/>
            <person name="Keller J."/>
        </authorList>
    </citation>
    <scope>NUCLEOTIDE SEQUENCE [LARGE SCALE GENOMIC DNA]</scope>
    <source>
        <strain evidence="3 4">SAG 2043</strain>
    </source>
</reference>
<dbReference type="AlphaFoldDB" id="A0AAW1PVW0"/>
<dbReference type="Pfam" id="PF07707">
    <property type="entry name" value="BACK"/>
    <property type="match status" value="1"/>
</dbReference>
<organism evidence="3 4">
    <name type="scientific">[Myrmecia] bisecta</name>
    <dbReference type="NCBI Taxonomy" id="41462"/>
    <lineage>
        <taxon>Eukaryota</taxon>
        <taxon>Viridiplantae</taxon>
        <taxon>Chlorophyta</taxon>
        <taxon>core chlorophytes</taxon>
        <taxon>Trebouxiophyceae</taxon>
        <taxon>Trebouxiales</taxon>
        <taxon>Trebouxiaceae</taxon>
        <taxon>Myrmecia</taxon>
    </lineage>
</organism>
<evidence type="ECO:0000313" key="4">
    <source>
        <dbReference type="Proteomes" id="UP001489004"/>
    </source>
</evidence>
<gene>
    <name evidence="3" type="ORF">WJX72_005641</name>
</gene>
<proteinExistence type="predicted"/>
<dbReference type="InterPro" id="IPR045890">
    <property type="entry name" value="POB1-like"/>
</dbReference>
<dbReference type="InterPro" id="IPR011333">
    <property type="entry name" value="SKP1/BTB/POZ_sf"/>
</dbReference>
<dbReference type="PANTHER" id="PTHR46336:SF3">
    <property type="entry name" value="BTB_POZ DOMAIN-CONTAINING PROTEIN POB1"/>
    <property type="match status" value="1"/>
</dbReference>
<evidence type="ECO:0000313" key="3">
    <source>
        <dbReference type="EMBL" id="KAK9812912.1"/>
    </source>
</evidence>
<name>A0AAW1PVW0_9CHLO</name>
<evidence type="ECO:0000256" key="1">
    <source>
        <dbReference type="SAM" id="MobiDB-lite"/>
    </source>
</evidence>
<feature type="domain" description="BACK" evidence="2">
    <location>
        <begin position="129"/>
        <end position="236"/>
    </location>
</feature>
<feature type="compositionally biased region" description="Basic and acidic residues" evidence="1">
    <location>
        <begin position="13"/>
        <end position="24"/>
    </location>
</feature>
<dbReference type="InterPro" id="IPR011705">
    <property type="entry name" value="BACK"/>
</dbReference>
<dbReference type="Gene3D" id="1.25.40.420">
    <property type="match status" value="1"/>
</dbReference>
<dbReference type="SMART" id="SM00875">
    <property type="entry name" value="BACK"/>
    <property type="match status" value="1"/>
</dbReference>
<feature type="compositionally biased region" description="Basic residues" evidence="1">
    <location>
        <begin position="1"/>
        <end position="12"/>
    </location>
</feature>
<protein>
    <recommendedName>
        <fullName evidence="2">BACK domain-containing protein</fullName>
    </recommendedName>
</protein>
<comment type="caution">
    <text evidence="3">The sequence shown here is derived from an EMBL/GenBank/DDBJ whole genome shotgun (WGS) entry which is preliminary data.</text>
</comment>
<sequence>MIRASSSKKKKKGDAYDGSSHKAPPEQAYELHVSRLAVAAASEVFRRKVQAWKPAPGEPLVIEILPGEEELFRLPIKFIYNEELDASIASDDAEVLRMLLLANYYAMDECATRGAARLLETQDLSLAMASRIVDVASEQAHCETLVAHAHICTLRHIGAWDNILNSSPRMQLFRDLPYGSIQRLVADDTLFVMSENTVFSLVIAWMRHNKAPASQLGMLHIRYAHVTAAHLRGIVAEDELFKGQPDHATILIDALAYRAIDRQLVADMFGKHPQGIYARWQFLEMQLISSQTHHIQVSLQELAAMVDNVKGQFWHSEKLSDDIWLGGYVWRLFVEKVNNDTLGLYVTYAVKHGHDASYVAPRLAPTGGHILEVEVANVARQ</sequence>
<feature type="region of interest" description="Disordered" evidence="1">
    <location>
        <begin position="1"/>
        <end position="24"/>
    </location>
</feature>
<dbReference type="Gene3D" id="3.30.710.10">
    <property type="entry name" value="Potassium Channel Kv1.1, Chain A"/>
    <property type="match status" value="1"/>
</dbReference>
<accession>A0AAW1PVW0</accession>
<keyword evidence="4" id="KW-1185">Reference proteome</keyword>
<dbReference type="SUPFAM" id="SSF54695">
    <property type="entry name" value="POZ domain"/>
    <property type="match status" value="1"/>
</dbReference>